<comment type="similarity">
    <text evidence="2">Belongs to the FlgN family.</text>
</comment>
<gene>
    <name evidence="5" type="ordered locus">SRU_2638</name>
</gene>
<sequence>MTMSFKRLTPVTDKLVETLSEKADAFEKLESLFEQQLDALRNGETDALGPLATEAQDCTDTIDDLRQTYQRQARLLIRMLELEEDDPSLETLIEVLEQRAPSAEASTRLAEARAAVLERAESAQRTNDTLQFALEYAAGLNHELLAAVQQAAVDTDRRTYTADGTAESGGGEHSLVNTVG</sequence>
<reference evidence="5 6" key="1">
    <citation type="journal article" date="2005" name="Proc. Natl. Acad. Sci. U.S.A.">
        <title>The genome of Salinibacter ruber: convergence and gene exchange among hyperhalophilic bacteria and archaea.</title>
        <authorList>
            <person name="Mongodin E.F."/>
            <person name="Nelson K.E."/>
            <person name="Daugherty S."/>
            <person name="Deboy R.T."/>
            <person name="Wister J."/>
            <person name="Khouri H."/>
            <person name="Weidman J."/>
            <person name="Walsh D.A."/>
            <person name="Papke R.T."/>
            <person name="Sanchez Perez G."/>
            <person name="Sharma A.K."/>
            <person name="Nesbo C.L."/>
            <person name="MacLeod D."/>
            <person name="Bapteste E."/>
            <person name="Doolittle W.F."/>
            <person name="Charlebois R.L."/>
            <person name="Legault B."/>
            <person name="Rodriguez-Valera F."/>
        </authorList>
    </citation>
    <scope>NUCLEOTIDE SEQUENCE [LARGE SCALE GENOMIC DNA]</scope>
    <source>
        <strain evidence="6">DSM 13855 / CECT 5946 / M31</strain>
    </source>
</reference>
<evidence type="ECO:0000256" key="2">
    <source>
        <dbReference type="ARBA" id="ARBA00007703"/>
    </source>
</evidence>
<dbReference type="InterPro" id="IPR036679">
    <property type="entry name" value="FlgN-like_sf"/>
</dbReference>
<keyword evidence="3" id="KW-1005">Bacterial flagellum biogenesis</keyword>
<name>Q2RZ95_SALRD</name>
<dbReference type="HOGENOM" id="CLU_1509550_0_0_10"/>
<comment type="function">
    <text evidence="1">Required for the efficient initiation of filament assembly.</text>
</comment>
<dbReference type="KEGG" id="sru:SRU_2638"/>
<dbReference type="OrthoDB" id="9912520at2"/>
<dbReference type="STRING" id="309807.SRU_2638"/>
<accession>Q2RZ95</accession>
<dbReference type="AlphaFoldDB" id="Q2RZ95"/>
<keyword evidence="6" id="KW-1185">Reference proteome</keyword>
<evidence type="ECO:0000313" key="6">
    <source>
        <dbReference type="Proteomes" id="UP000008674"/>
    </source>
</evidence>
<evidence type="ECO:0008006" key="7">
    <source>
        <dbReference type="Google" id="ProtNLM"/>
    </source>
</evidence>
<dbReference type="GO" id="GO:0044780">
    <property type="term" value="P:bacterial-type flagellum assembly"/>
    <property type="evidence" value="ECO:0007669"/>
    <property type="project" value="InterPro"/>
</dbReference>
<organism evidence="5 6">
    <name type="scientific">Salinibacter ruber (strain DSM 13855 / M31)</name>
    <dbReference type="NCBI Taxonomy" id="309807"/>
    <lineage>
        <taxon>Bacteria</taxon>
        <taxon>Pseudomonadati</taxon>
        <taxon>Rhodothermota</taxon>
        <taxon>Rhodothermia</taxon>
        <taxon>Rhodothermales</taxon>
        <taxon>Salinibacteraceae</taxon>
        <taxon>Salinibacter</taxon>
    </lineage>
</organism>
<evidence type="ECO:0000256" key="4">
    <source>
        <dbReference type="SAM" id="MobiDB-lite"/>
    </source>
</evidence>
<evidence type="ECO:0000256" key="3">
    <source>
        <dbReference type="ARBA" id="ARBA00022795"/>
    </source>
</evidence>
<protein>
    <recommendedName>
        <fullName evidence="7">FlgN protein</fullName>
    </recommendedName>
</protein>
<feature type="region of interest" description="Disordered" evidence="4">
    <location>
        <begin position="159"/>
        <end position="180"/>
    </location>
</feature>
<evidence type="ECO:0000313" key="5">
    <source>
        <dbReference type="EMBL" id="ABC46037.1"/>
    </source>
</evidence>
<evidence type="ECO:0000256" key="1">
    <source>
        <dbReference type="ARBA" id="ARBA00002397"/>
    </source>
</evidence>
<dbReference type="Proteomes" id="UP000008674">
    <property type="component" value="Chromosome"/>
</dbReference>
<dbReference type="Pfam" id="PF05130">
    <property type="entry name" value="FlgN"/>
    <property type="match status" value="1"/>
</dbReference>
<dbReference type="SUPFAM" id="SSF140566">
    <property type="entry name" value="FlgN-like"/>
    <property type="match status" value="1"/>
</dbReference>
<dbReference type="Gene3D" id="1.20.58.300">
    <property type="entry name" value="FlgN-like"/>
    <property type="match status" value="1"/>
</dbReference>
<dbReference type="EMBL" id="CP000159">
    <property type="protein sequence ID" value="ABC46037.1"/>
    <property type="molecule type" value="Genomic_DNA"/>
</dbReference>
<dbReference type="EnsemblBacteria" id="ABC46037">
    <property type="protein sequence ID" value="ABC46037"/>
    <property type="gene ID" value="SRU_2638"/>
</dbReference>
<dbReference type="eggNOG" id="ENOG50310P5">
    <property type="taxonomic scope" value="Bacteria"/>
</dbReference>
<dbReference type="InterPro" id="IPR007809">
    <property type="entry name" value="FlgN-like"/>
</dbReference>
<proteinExistence type="inferred from homology"/>